<feature type="compositionally biased region" description="Basic and acidic residues" evidence="1">
    <location>
        <begin position="33"/>
        <end position="51"/>
    </location>
</feature>
<dbReference type="PANTHER" id="PTHR13399:SF3">
    <property type="entry name" value="TRANSLOCON-ASSOCIATED PROTEIN SUBUNIT GAMMA"/>
    <property type="match status" value="1"/>
</dbReference>
<dbReference type="SUPFAM" id="SSF47923">
    <property type="entry name" value="Ypt/Rab-GAP domain of gyp1p"/>
    <property type="match status" value="2"/>
</dbReference>
<gene>
    <name evidence="3" type="ORF">GBAR_LOCUS1373</name>
</gene>
<dbReference type="SMART" id="SM00164">
    <property type="entry name" value="TBC"/>
    <property type="match status" value="1"/>
</dbReference>
<feature type="compositionally biased region" description="Basic and acidic residues" evidence="1">
    <location>
        <begin position="556"/>
        <end position="576"/>
    </location>
</feature>
<dbReference type="Gene3D" id="1.10.472.80">
    <property type="entry name" value="Ypt/Rab-GAP domain of gyp1p, domain 3"/>
    <property type="match status" value="1"/>
</dbReference>
<feature type="region of interest" description="Disordered" evidence="1">
    <location>
        <begin position="529"/>
        <end position="576"/>
    </location>
</feature>
<evidence type="ECO:0000256" key="1">
    <source>
        <dbReference type="SAM" id="MobiDB-lite"/>
    </source>
</evidence>
<accession>A0AA35QVZ6</accession>
<evidence type="ECO:0000313" key="4">
    <source>
        <dbReference type="Proteomes" id="UP001174909"/>
    </source>
</evidence>
<evidence type="ECO:0000313" key="3">
    <source>
        <dbReference type="EMBL" id="CAI7994064.1"/>
    </source>
</evidence>
<reference evidence="3" key="1">
    <citation type="submission" date="2023-03" db="EMBL/GenBank/DDBJ databases">
        <authorList>
            <person name="Steffen K."/>
            <person name="Cardenas P."/>
        </authorList>
    </citation>
    <scope>NUCLEOTIDE SEQUENCE</scope>
</reference>
<dbReference type="PANTHER" id="PTHR13399">
    <property type="entry name" value="TRANSLOCON-ASSOCIATED PROTEIN TRAP , GAMMA SUBUNIT"/>
    <property type="match status" value="1"/>
</dbReference>
<dbReference type="Proteomes" id="UP001174909">
    <property type="component" value="Unassembled WGS sequence"/>
</dbReference>
<dbReference type="PROSITE" id="PS50086">
    <property type="entry name" value="TBC_RABGAP"/>
    <property type="match status" value="1"/>
</dbReference>
<dbReference type="EMBL" id="CASHTH010000206">
    <property type="protein sequence ID" value="CAI7994064.1"/>
    <property type="molecule type" value="Genomic_DNA"/>
</dbReference>
<evidence type="ECO:0000259" key="2">
    <source>
        <dbReference type="PROSITE" id="PS50086"/>
    </source>
</evidence>
<dbReference type="GO" id="GO:0005783">
    <property type="term" value="C:endoplasmic reticulum"/>
    <property type="evidence" value="ECO:0007669"/>
    <property type="project" value="TreeGrafter"/>
</dbReference>
<protein>
    <submittedName>
        <fullName evidence="3">TBC1 domain family member 30</fullName>
    </submittedName>
</protein>
<feature type="region of interest" description="Disordered" evidence="1">
    <location>
        <begin position="1"/>
        <end position="51"/>
    </location>
</feature>
<dbReference type="Pfam" id="PF00566">
    <property type="entry name" value="RabGAP-TBC"/>
    <property type="match status" value="2"/>
</dbReference>
<dbReference type="InterPro" id="IPR000195">
    <property type="entry name" value="Rab-GAP-TBC_dom"/>
</dbReference>
<dbReference type="AlphaFoldDB" id="A0AA35QVZ6"/>
<dbReference type="Gene3D" id="1.10.8.270">
    <property type="entry name" value="putative rabgap domain of human tbc1 domain family member 14 like domains"/>
    <property type="match status" value="1"/>
</dbReference>
<proteinExistence type="predicted"/>
<feature type="domain" description="Rab-GAP TBC" evidence="2">
    <location>
        <begin position="220"/>
        <end position="437"/>
    </location>
</feature>
<sequence length="763" mass="85807">MADKKTSQAKLSSCGSSMSDSGASAASEEGEEGGGRENEKDPDKETAARCPKLDLVLRKKSGGLSVSSLDSSASAESLLEELLCDIRRSRPASLASTPTFLSCSERGSDCETDCVRDCGRSEAELKGMGIGQLRTVLENLEHETDTVSRLLVRLLHVRDKRAGRLVAQYGKLTLVLRHFARRNSFPGHKELQFTLHRPESPDQHSQWLAAWTVLSQLPRGIPKHWRKTLWSSLAEYGTRGVNWTVQLQNLFSEFSTPEDEKLGTQIVKDLHRTGTTGFSSEEEHGVLKRVLLAYARYNKKTGYCQGFNILAAFILKVVEFDEAMALMILVYVVDHTLPENYFSHTLYALSGDMAVFRHLLKFYLPELALHMETLQKEASGTIRKSYSSENPPDRQSVHAYEPPLADVFSMQWFLTIFASVLPRKACRRVWDAIFLEGSEYVLYTAVAILAVMERDLLLTSTAADFYMAMSKLSEQLRKAHIMSSAEFLQVVYAIKRTTSFDSDEPVPVVSDLREKFTYNIYPCGLQPELGGARKEPRPMAPLPSRGGSFTAESSCDESRKRSMKLPERRKNGHDKKMWDVRETPSKASLQKTLCVGGEGDDYSTAMSGPLHQQLRHLGKHYSSIAQQPTHIHCDMHLTPPIARAFCPQQQKDRSPVPYYTAYAADVPLKVIQQSRVLSGFDQMVKLHEQRKEQFMISFTEPYLQTGETGEGGGSGTNAALTRSCSNQSNVHKIIFRFHVFQHEFYLIFTLPLHRRCLIFSCSK</sequence>
<organism evidence="3 4">
    <name type="scientific">Geodia barretti</name>
    <name type="common">Barrett's horny sponge</name>
    <dbReference type="NCBI Taxonomy" id="519541"/>
    <lineage>
        <taxon>Eukaryota</taxon>
        <taxon>Metazoa</taxon>
        <taxon>Porifera</taxon>
        <taxon>Demospongiae</taxon>
        <taxon>Heteroscleromorpha</taxon>
        <taxon>Tetractinellida</taxon>
        <taxon>Astrophorina</taxon>
        <taxon>Geodiidae</taxon>
        <taxon>Geodia</taxon>
    </lineage>
</organism>
<name>A0AA35QVZ6_GEOBA</name>
<feature type="compositionally biased region" description="Low complexity" evidence="1">
    <location>
        <begin position="12"/>
        <end position="27"/>
    </location>
</feature>
<comment type="caution">
    <text evidence="3">The sequence shown here is derived from an EMBL/GenBank/DDBJ whole genome shotgun (WGS) entry which is preliminary data.</text>
</comment>
<keyword evidence="4" id="KW-1185">Reference proteome</keyword>
<dbReference type="InterPro" id="IPR035969">
    <property type="entry name" value="Rab-GAP_TBC_sf"/>
</dbReference>